<keyword evidence="4" id="KW-0175">Coiled coil</keyword>
<proteinExistence type="predicted"/>
<dbReference type="InterPro" id="IPR019775">
    <property type="entry name" value="WD40_repeat_CS"/>
</dbReference>
<dbReference type="InterPro" id="IPR001680">
    <property type="entry name" value="WD40_rpt"/>
</dbReference>
<evidence type="ECO:0000256" key="3">
    <source>
        <dbReference type="PROSITE-ProRule" id="PRU00221"/>
    </source>
</evidence>
<dbReference type="PANTHER" id="PTHR33116">
    <property type="entry name" value="REVERSE TRANSCRIPTASE ZINC-BINDING DOMAIN-CONTAINING PROTEIN-RELATED-RELATED"/>
    <property type="match status" value="1"/>
</dbReference>
<dbReference type="InterPro" id="IPR036322">
    <property type="entry name" value="WD40_repeat_dom_sf"/>
</dbReference>
<feature type="repeat" description="WD" evidence="3">
    <location>
        <begin position="1544"/>
        <end position="1581"/>
    </location>
</feature>
<feature type="compositionally biased region" description="Basic and acidic residues" evidence="5">
    <location>
        <begin position="12"/>
        <end position="25"/>
    </location>
</feature>
<dbReference type="InterPro" id="IPR000477">
    <property type="entry name" value="RT_dom"/>
</dbReference>
<dbReference type="PROSITE" id="PS50294">
    <property type="entry name" value="WD_REPEATS_REGION"/>
    <property type="match status" value="1"/>
</dbReference>
<organism evidence="7 8">
    <name type="scientific">Solanum verrucosum</name>
    <dbReference type="NCBI Taxonomy" id="315347"/>
    <lineage>
        <taxon>Eukaryota</taxon>
        <taxon>Viridiplantae</taxon>
        <taxon>Streptophyta</taxon>
        <taxon>Embryophyta</taxon>
        <taxon>Tracheophyta</taxon>
        <taxon>Spermatophyta</taxon>
        <taxon>Magnoliopsida</taxon>
        <taxon>eudicotyledons</taxon>
        <taxon>Gunneridae</taxon>
        <taxon>Pentapetalae</taxon>
        <taxon>asterids</taxon>
        <taxon>lamiids</taxon>
        <taxon>Solanales</taxon>
        <taxon>Solanaceae</taxon>
        <taxon>Solanoideae</taxon>
        <taxon>Solaneae</taxon>
        <taxon>Solanum</taxon>
    </lineage>
</organism>
<dbReference type="SUPFAM" id="SSF56672">
    <property type="entry name" value="DNA/RNA polymerases"/>
    <property type="match status" value="1"/>
</dbReference>
<dbReference type="Gene3D" id="2.130.10.10">
    <property type="entry name" value="YVTN repeat-like/Quinoprotein amine dehydrogenase"/>
    <property type="match status" value="3"/>
</dbReference>
<keyword evidence="1 3" id="KW-0853">WD repeat</keyword>
<dbReference type="PROSITE" id="PS00678">
    <property type="entry name" value="WD_REPEATS_1"/>
    <property type="match status" value="1"/>
</dbReference>
<feature type="compositionally biased region" description="Polar residues" evidence="5">
    <location>
        <begin position="1"/>
        <end position="11"/>
    </location>
</feature>
<dbReference type="Gene3D" id="3.60.10.10">
    <property type="entry name" value="Endonuclease/exonuclease/phosphatase"/>
    <property type="match status" value="1"/>
</dbReference>
<dbReference type="SUPFAM" id="SSF50978">
    <property type="entry name" value="WD40 repeat-like"/>
    <property type="match status" value="1"/>
</dbReference>
<feature type="coiled-coil region" evidence="4">
    <location>
        <begin position="440"/>
        <end position="467"/>
    </location>
</feature>
<name>A0AAF0PXY0_SOLVR</name>
<feature type="repeat" description="WD" evidence="3">
    <location>
        <begin position="1295"/>
        <end position="1324"/>
    </location>
</feature>
<evidence type="ECO:0000256" key="1">
    <source>
        <dbReference type="ARBA" id="ARBA00022574"/>
    </source>
</evidence>
<feature type="domain" description="Reverse transcriptase" evidence="6">
    <location>
        <begin position="627"/>
        <end position="907"/>
    </location>
</feature>
<dbReference type="Pfam" id="PF00078">
    <property type="entry name" value="RVT_1"/>
    <property type="match status" value="1"/>
</dbReference>
<dbReference type="InterPro" id="IPR015943">
    <property type="entry name" value="WD40/YVTN_repeat-like_dom_sf"/>
</dbReference>
<protein>
    <recommendedName>
        <fullName evidence="6">Reverse transcriptase domain-containing protein</fullName>
    </recommendedName>
</protein>
<dbReference type="PROSITE" id="PS50878">
    <property type="entry name" value="RT_POL"/>
    <property type="match status" value="1"/>
</dbReference>
<dbReference type="PANTHER" id="PTHR33116:SF85">
    <property type="entry name" value="REVERSE TRANSCRIPTASE ZINC-BINDING DOMAIN-CONTAINING PROTEIN"/>
    <property type="match status" value="1"/>
</dbReference>
<feature type="region of interest" description="Disordered" evidence="5">
    <location>
        <begin position="163"/>
        <end position="191"/>
    </location>
</feature>
<evidence type="ECO:0000256" key="5">
    <source>
        <dbReference type="SAM" id="MobiDB-lite"/>
    </source>
</evidence>
<dbReference type="EMBL" id="CP133612">
    <property type="protein sequence ID" value="WMV13109.1"/>
    <property type="molecule type" value="Genomic_DNA"/>
</dbReference>
<feature type="compositionally biased region" description="Polar residues" evidence="5">
    <location>
        <begin position="163"/>
        <end position="182"/>
    </location>
</feature>
<dbReference type="SMART" id="SM00320">
    <property type="entry name" value="WD40"/>
    <property type="match status" value="5"/>
</dbReference>
<dbReference type="CDD" id="cd01650">
    <property type="entry name" value="RT_nLTR_like"/>
    <property type="match status" value="1"/>
</dbReference>
<feature type="region of interest" description="Disordered" evidence="5">
    <location>
        <begin position="1"/>
        <end position="25"/>
    </location>
</feature>
<gene>
    <name evidence="7" type="ORF">MTR67_006494</name>
</gene>
<accession>A0AAF0PXY0</accession>
<dbReference type="SUPFAM" id="SSF56219">
    <property type="entry name" value="DNase I-like"/>
    <property type="match status" value="1"/>
</dbReference>
<dbReference type="PROSITE" id="PS50082">
    <property type="entry name" value="WD_REPEATS_2"/>
    <property type="match status" value="2"/>
</dbReference>
<sequence length="1581" mass="182716">MAESTTIQRSSPEGDDHELKEENIEKKKDFTANPEFFSCMLQPAPADSDPNYIGIRRFLLLRKAESGVLRRKDWRCNGKGYVAYRNYISRPRNWETLQIPSRPSTPGNRWLRSIFISSSSMQPLYCLVCLIKTHNCGRWMPSASPVSQLLESDSWNSLKDLRSPSQASQALSRTTSFSSNASDTDDRPRRRSEPAYSFVGMHCIFDQCKAMVTVIKFGHMSSDLLAYGATDGSLTVCSVSMPPSVIKQLIGHSKDVTEYCYKERRIVWEEVSAVRGLMEGPWAICGDFNVTRYISEKKNCTVRTRGMKEFSDFIEDMKLVDLQLEDVTYTWFKGDQQEAASRIDRILISEEWDDKFQNLKQIPLQRLISDHIPIALLGGSWERNKSYFKFENWWLESEGFIDRVREWWSSFNFTGKPDYRLACKLKALKTKLKEWRNGEEGNLGIQRKKLLEQLADLEAEREDRILTNEESAKKSELMLKYEELIKKEEISWRQKSRALWLKEGDKNTKFFHKIANAHRRYNNIDQLMIHGELNQEPSRIKGEIVEYYKRLYKESSQWRPEYMNVQCPVLTEEDNQALQSNFEESEVLRCLKLCAVDKAAGPDGFTMGFFIKCWDVVKQDIMDTFQNFYEHEVFEKSFNATFIALIPKKKGAKELRDFRPISLIGSIYKLISKVLTERLKRVVDKLVDSQQMAFIKGRQIMDAVLIANEAVDSRNNQKKPGVLCKLDIEKAYDHVSWKYLMKMLNLIGFGQKWLNWIKFCISTVRFSVLINGNPAGFFQTQRGLRQGDPLSPFLFLITMEGLNNMIKTANLRGWIRGFDVAREGTERLEVTHLQYADDTLIFCDAEEEQLKYLRVILVLFEGISGLHINWKKSMMYPINKVNNMSCLASILGGEIGVLPTIYLGMPLGAKSKSIDIWNSVIEKCEKKLAKWKSQYLSKGGRLTLINSVLDALPTYMMSLFPIPPGVIKRLDRIRRNFLWQGNKEKKSFHLVKWEEVMTSKENGGLGIKNLKLQSKALSMKWLWKYANNNQMLWREVIGAKYEKEDNWITKEVTTPYGVSLWRSIRSFWNEVKSNSKAKVMDGNKTRFWKDIWHEKGNMEDLFPDIYNLIMFQQSTIADLWSPQGWNFIFRRNLNDWEIERVAEFLNTVNTFTGLQPGEDKLWWTGDDKGVFKVNKSYKLMDQTDQQCSRWPWKQIWKSRIPYKVSFFVWSMAKEAVLTQDNVMKRGRTLCSRCFLCGETSETVNHLFLHCKYTYHLWRIFLSLKGISWTMPRKVAEALLCWEEAGVHAKDRDFDFSTNNQYIASSSMDKTVRVWDISRGLCIRVIYGVSSQLCIRFHPYNKPSSLAPSSFQFFSSLLYFVTVIHSVNNNFLSAGNAKKEINVFNFSTGRTISTTVVDGEVTAMDHDHTGQFIFCGDSQGCIYTVSMNSHTGALSRTHRNRSSSKHRSAVTTVEYRTFSLLARGPVLLAFTRDGSLSFFSVSLEMKGYLTLRCSLKLTPRLHSIRASFCPLLSLEKGEYIVAGSEDANVYFYDLTRPRNTCVNKLQGHGYPVIGIAWNHGENLLASSDFGGTVIVWKRAKTA</sequence>
<evidence type="ECO:0000259" key="6">
    <source>
        <dbReference type="PROSITE" id="PS50878"/>
    </source>
</evidence>
<dbReference type="InterPro" id="IPR036691">
    <property type="entry name" value="Endo/exonu/phosph_ase_sf"/>
</dbReference>
<evidence type="ECO:0000256" key="4">
    <source>
        <dbReference type="SAM" id="Coils"/>
    </source>
</evidence>
<evidence type="ECO:0000256" key="2">
    <source>
        <dbReference type="ARBA" id="ARBA00022737"/>
    </source>
</evidence>
<evidence type="ECO:0000313" key="8">
    <source>
        <dbReference type="Proteomes" id="UP001234989"/>
    </source>
</evidence>
<dbReference type="Pfam" id="PF00400">
    <property type="entry name" value="WD40"/>
    <property type="match status" value="2"/>
</dbReference>
<reference evidence="7" key="1">
    <citation type="submission" date="2023-08" db="EMBL/GenBank/DDBJ databases">
        <title>A de novo genome assembly of Solanum verrucosum Schlechtendal, a Mexican diploid species geographically isolated from the other diploid A-genome species in potato relatives.</title>
        <authorList>
            <person name="Hosaka K."/>
        </authorList>
    </citation>
    <scope>NUCLEOTIDE SEQUENCE</scope>
    <source>
        <tissue evidence="7">Young leaves</tissue>
    </source>
</reference>
<keyword evidence="8" id="KW-1185">Reference proteome</keyword>
<keyword evidence="2" id="KW-0677">Repeat</keyword>
<dbReference type="Pfam" id="PF13966">
    <property type="entry name" value="zf-RVT"/>
    <property type="match status" value="1"/>
</dbReference>
<dbReference type="Proteomes" id="UP001234989">
    <property type="component" value="Chromosome 1"/>
</dbReference>
<evidence type="ECO:0000313" key="7">
    <source>
        <dbReference type="EMBL" id="WMV13109.1"/>
    </source>
</evidence>
<dbReference type="InterPro" id="IPR026960">
    <property type="entry name" value="RVT-Znf"/>
</dbReference>
<dbReference type="InterPro" id="IPR043502">
    <property type="entry name" value="DNA/RNA_pol_sf"/>
</dbReference>